<feature type="compositionally biased region" description="Basic and acidic residues" evidence="1">
    <location>
        <begin position="80"/>
        <end position="93"/>
    </location>
</feature>
<feature type="compositionally biased region" description="Low complexity" evidence="1">
    <location>
        <begin position="128"/>
        <end position="138"/>
    </location>
</feature>
<evidence type="ECO:0000313" key="2">
    <source>
        <dbReference type="EMBL" id="CAF1012899.1"/>
    </source>
</evidence>
<dbReference type="AlphaFoldDB" id="A0A814HT66"/>
<sequence length="157" mass="17454">MLVNELQLKLEVLQKTLDKKRQTHRIDTSYQSLGSSSTTNLISTPTHLNTNQPLLTSSSSTSLYQNVSQQENTTSGLETTEMRKKIESEKTDRSSTPSQQEYSSSPTSSSASSSSSASPQHQEKQTESTEPTTPTSLKTKLEQDEFETIIENSREFS</sequence>
<accession>A0A814HT66</accession>
<reference evidence="2" key="1">
    <citation type="submission" date="2021-02" db="EMBL/GenBank/DDBJ databases">
        <authorList>
            <person name="Nowell W R."/>
        </authorList>
    </citation>
    <scope>NUCLEOTIDE SEQUENCE</scope>
    <source>
        <strain evidence="2">Ploen Becks lab</strain>
    </source>
</reference>
<protein>
    <submittedName>
        <fullName evidence="2">Uncharacterized protein</fullName>
    </submittedName>
</protein>
<keyword evidence="3" id="KW-1185">Reference proteome</keyword>
<name>A0A814HT66_9BILA</name>
<comment type="caution">
    <text evidence="2">The sequence shown here is derived from an EMBL/GenBank/DDBJ whole genome shotgun (WGS) entry which is preliminary data.</text>
</comment>
<feature type="region of interest" description="Disordered" evidence="1">
    <location>
        <begin position="22"/>
        <end position="157"/>
    </location>
</feature>
<dbReference type="Proteomes" id="UP000663879">
    <property type="component" value="Unassembled WGS sequence"/>
</dbReference>
<evidence type="ECO:0000313" key="3">
    <source>
        <dbReference type="Proteomes" id="UP000663879"/>
    </source>
</evidence>
<feature type="compositionally biased region" description="Polar residues" evidence="1">
    <location>
        <begin position="28"/>
        <end position="48"/>
    </location>
</feature>
<gene>
    <name evidence="2" type="ORF">OXX778_LOCUS16982</name>
</gene>
<feature type="compositionally biased region" description="Low complexity" evidence="1">
    <location>
        <begin position="94"/>
        <end position="118"/>
    </location>
</feature>
<proteinExistence type="predicted"/>
<feature type="compositionally biased region" description="Low complexity" evidence="1">
    <location>
        <begin position="49"/>
        <end position="69"/>
    </location>
</feature>
<evidence type="ECO:0000256" key="1">
    <source>
        <dbReference type="SAM" id="MobiDB-lite"/>
    </source>
</evidence>
<organism evidence="2 3">
    <name type="scientific">Brachionus calyciflorus</name>
    <dbReference type="NCBI Taxonomy" id="104777"/>
    <lineage>
        <taxon>Eukaryota</taxon>
        <taxon>Metazoa</taxon>
        <taxon>Spiralia</taxon>
        <taxon>Gnathifera</taxon>
        <taxon>Rotifera</taxon>
        <taxon>Eurotatoria</taxon>
        <taxon>Monogononta</taxon>
        <taxon>Pseudotrocha</taxon>
        <taxon>Ploima</taxon>
        <taxon>Brachionidae</taxon>
        <taxon>Brachionus</taxon>
    </lineage>
</organism>
<dbReference type="EMBL" id="CAJNOC010004197">
    <property type="protein sequence ID" value="CAF1012899.1"/>
    <property type="molecule type" value="Genomic_DNA"/>
</dbReference>